<dbReference type="Pfam" id="PF01835">
    <property type="entry name" value="MG2"/>
    <property type="match status" value="1"/>
</dbReference>
<evidence type="ECO:0000256" key="4">
    <source>
        <dbReference type="SAM" id="SignalP"/>
    </source>
</evidence>
<feature type="disulfide bond" evidence="2">
    <location>
        <begin position="794"/>
        <end position="809"/>
    </location>
</feature>
<dbReference type="RefSeq" id="XP_014674066.1">
    <property type="nucleotide sequence ID" value="XM_014818580.1"/>
</dbReference>
<feature type="disulfide bond" evidence="2">
    <location>
        <begin position="782"/>
        <end position="800"/>
    </location>
</feature>
<evidence type="ECO:0000259" key="5">
    <source>
        <dbReference type="SMART" id="SM01359"/>
    </source>
</evidence>
<dbReference type="InterPro" id="IPR013783">
    <property type="entry name" value="Ig-like_fold"/>
</dbReference>
<sequence length="1426" mass="161017">MLLQVLLVLASATTGGYTQHWDAFANWNYLPAYVKRDPTYLILAPKEIRPGQTYRLAVHILRVEDKAEPVHVRASVRREGVEVAAAYQKYYEGLPDTMLIKIPDGALPGPYALFVEGHIEGAIDESLFRNTTELRFEQRTMSIFVQFNIPMYAQGTTMYFRVIPVLPDYRPYLGTVDIYIMDPWGFEVRRWLSQQSNLGAISLDYELSGDALEGEWRVKVKAGGYTEYHNFTVVGFDLRPHKDKPRMETKLFAPSTILDTDDKVGVKVVALKMSNSLVEGRCWVRAYVRKLMPDGTPLVAENENLGEKALEVYDPMFTGVRTFDFWLHDLNELGDPLAGNEIVFDVTVQDPLLNDTLHAAAHSLVFNSTVRVRFLGGQPQIFKPNMPFKAYVSVLGVFNSTVRVRFLGGQPQIFKPNMPFKAYVAVAKQSGAPLDSYVNKVLRVRVAGSARQLPGLRDIYTIPNNGIVTIDFTPPEDATYLTLEAFYDPVENDPNYRQQYGYTQGFRRSGSAYSSSNPDAPDYQPQHPDEYTTTTTASPYEIVRPVSVQSGVSMTQLKLLRYYSPDKNFLSVTTSTSQPKVGEYIIFHVNSSFYLDDLSYLIASKGNILLVDHFRMTSRMKTFEVTLSPEMAPSARIVVWHIKSDGEIIADSMNYHVDATSRNNVSAAPWQRWTGEVAGVRAGVAAEGGGGKSSTICVSHLRFRPMIQDSMYGFDDHGNSSHQYRWSFPLQGEPDKKVYYPSNSYGVDANQTFLYAGLIAFTDANMTVTWEQCNVSAGWLRCADSRCYAAWTRCDGVNNCEDGTDESFCTYPHQVAALRRHSVSAFRVGVPCRRSVLMFYKGRRPYFLHIEAPDVINVGEQVGIRTSAFNFQTVEIEVLLILPKSPDYKFVKVGYHGTVEAHHPELSDREQQVLIWIPAKGGRKIYIPLVPQRMGAITVTMLGLTQMNTDTHEATFTVEPGGVIVHLHTPLVLDLTGSATNLLHLDINISETNIIPHQRDRLYISGSPTASISLVGKHALLFDFTLRHFLRLVELSPDNPSTRYSNVSLTAFVLITLTEVNDLTGVSTVCSHDMIYWGREVVPRTAIMLQNSIPYYGPRRWHKFDSLNVETTAYALMSYNLRNHWQTKHIVKWLNNQRNTDAGFISTQDTIVALEALYQFSIKSQNRHLYHFTALVEASSTSQWSTTLEVPRGEWSDMKVAQIPDAWGSVRVTASGTGLALLQLAVSYTIDVMRYYLPAFPVEAFQMDTKIIYYGFNYSTVDYDICARWVYTEESDRSGMAVIEADVPSGYVVHQMELDDLAENGNVRNLMRADFEGDRVVLYFDYMDTNPICVRFYAKRWYPVANMTQWHKVAIYDYYAPERGNVTMFEAFNLFILNICQVCGSYQCPYCPDYNGGATIGLSWMLVIVAVTTAVATAAKHSIWRP</sequence>
<feature type="domain" description="Alpha-macroglobulin receptor-binding" evidence="6">
    <location>
        <begin position="1278"/>
        <end position="1369"/>
    </location>
</feature>
<dbReference type="SMART" id="SM01359">
    <property type="entry name" value="A2M_N_2"/>
    <property type="match status" value="1"/>
</dbReference>
<evidence type="ECO:0000256" key="2">
    <source>
        <dbReference type="PROSITE-ProRule" id="PRU00124"/>
    </source>
</evidence>
<dbReference type="Gene3D" id="2.60.40.10">
    <property type="entry name" value="Immunoglobulins"/>
    <property type="match status" value="2"/>
</dbReference>
<dbReference type="CDD" id="cd00112">
    <property type="entry name" value="LDLa"/>
    <property type="match status" value="1"/>
</dbReference>
<dbReference type="InterPro" id="IPR036055">
    <property type="entry name" value="LDL_receptor-like_sf"/>
</dbReference>
<dbReference type="Proteomes" id="UP000695022">
    <property type="component" value="Unplaced"/>
</dbReference>
<feature type="signal peptide" evidence="4">
    <location>
        <begin position="1"/>
        <end position="18"/>
    </location>
</feature>
<dbReference type="PANTHER" id="PTHR11412:SF172">
    <property type="entry name" value="LD23292P"/>
    <property type="match status" value="1"/>
</dbReference>
<dbReference type="Gene3D" id="1.50.10.20">
    <property type="match status" value="1"/>
</dbReference>
<gene>
    <name evidence="8" type="primary">LOC106814284</name>
</gene>
<feature type="domain" description="Alpha-2-macroglobulin bait region" evidence="5">
    <location>
        <begin position="570"/>
        <end position="701"/>
    </location>
</feature>
<dbReference type="SUPFAM" id="SSF49410">
    <property type="entry name" value="Alpha-macroglobulin receptor domain"/>
    <property type="match status" value="1"/>
</dbReference>
<dbReference type="InterPro" id="IPR050473">
    <property type="entry name" value="A2M/Complement_sys"/>
</dbReference>
<comment type="caution">
    <text evidence="2">Lacks conserved residue(s) required for the propagation of feature annotation.</text>
</comment>
<dbReference type="Gene3D" id="2.60.40.2950">
    <property type="match status" value="1"/>
</dbReference>
<dbReference type="SMART" id="SM01361">
    <property type="entry name" value="A2M_recep"/>
    <property type="match status" value="1"/>
</dbReference>
<proteinExistence type="predicted"/>
<dbReference type="Gene3D" id="2.60.40.690">
    <property type="entry name" value="Alpha-macroglobulin, receptor-binding domain"/>
    <property type="match status" value="1"/>
</dbReference>
<dbReference type="SMART" id="SM00192">
    <property type="entry name" value="LDLa"/>
    <property type="match status" value="1"/>
</dbReference>
<keyword evidence="4" id="KW-0732">Signal</keyword>
<dbReference type="InterPro" id="IPR002890">
    <property type="entry name" value="MG2"/>
</dbReference>
<reference evidence="8" key="1">
    <citation type="submission" date="2025-08" db="UniProtKB">
        <authorList>
            <consortium name="RefSeq"/>
        </authorList>
    </citation>
    <scope>IDENTIFICATION</scope>
</reference>
<dbReference type="InterPro" id="IPR036595">
    <property type="entry name" value="A-macroglobulin_rcpt-bd_sf"/>
</dbReference>
<dbReference type="Gene3D" id="2.60.40.1930">
    <property type="match status" value="2"/>
</dbReference>
<feature type="chain" id="PRO_5046259796" evidence="4">
    <location>
        <begin position="19"/>
        <end position="1426"/>
    </location>
</feature>
<dbReference type="InterPro" id="IPR002172">
    <property type="entry name" value="LDrepeatLR_classA_rpt"/>
</dbReference>
<dbReference type="SUPFAM" id="SSF57424">
    <property type="entry name" value="LDL receptor-like module"/>
    <property type="match status" value="1"/>
</dbReference>
<dbReference type="PANTHER" id="PTHR11412">
    <property type="entry name" value="MACROGLOBULIN / COMPLEMENT"/>
    <property type="match status" value="1"/>
</dbReference>
<dbReference type="PROSITE" id="PS50068">
    <property type="entry name" value="LDLRA_2"/>
    <property type="match status" value="1"/>
</dbReference>
<evidence type="ECO:0000313" key="7">
    <source>
        <dbReference type="Proteomes" id="UP000695022"/>
    </source>
</evidence>
<accession>A0ABM1EPE5</accession>
<dbReference type="SUPFAM" id="SSF48239">
    <property type="entry name" value="Terpenoid cyclases/Protein prenyltransferases"/>
    <property type="match status" value="1"/>
</dbReference>
<keyword evidence="1 2" id="KW-1015">Disulfide bond</keyword>
<protein>
    <submittedName>
        <fullName evidence="8">CD109 antigen-like</fullName>
    </submittedName>
</protein>
<dbReference type="InterPro" id="IPR011625">
    <property type="entry name" value="A2M_N_BRD"/>
</dbReference>
<dbReference type="Pfam" id="PF07678">
    <property type="entry name" value="TED_complement"/>
    <property type="match status" value="1"/>
</dbReference>
<evidence type="ECO:0000256" key="1">
    <source>
        <dbReference type="ARBA" id="ARBA00023157"/>
    </source>
</evidence>
<evidence type="ECO:0000256" key="3">
    <source>
        <dbReference type="SAM" id="MobiDB-lite"/>
    </source>
</evidence>
<evidence type="ECO:0000313" key="8">
    <source>
        <dbReference type="RefSeq" id="XP_014674066.1"/>
    </source>
</evidence>
<evidence type="ECO:0000259" key="6">
    <source>
        <dbReference type="SMART" id="SM01361"/>
    </source>
</evidence>
<dbReference type="InterPro" id="IPR008930">
    <property type="entry name" value="Terpenoid_cyclase/PrenylTrfase"/>
</dbReference>
<name>A0ABM1EPE5_PRICU</name>
<dbReference type="InterPro" id="IPR009048">
    <property type="entry name" value="A-macroglobulin_rcpt-bd"/>
</dbReference>
<dbReference type="Gene3D" id="4.10.400.10">
    <property type="entry name" value="Low-density Lipoprotein Receptor"/>
    <property type="match status" value="1"/>
</dbReference>
<feature type="region of interest" description="Disordered" evidence="3">
    <location>
        <begin position="507"/>
        <end position="538"/>
    </location>
</feature>
<dbReference type="GeneID" id="106814284"/>
<dbReference type="Pfam" id="PF07703">
    <property type="entry name" value="A2M_BRD"/>
    <property type="match status" value="1"/>
</dbReference>
<dbReference type="Pfam" id="PF07677">
    <property type="entry name" value="A2M_recep"/>
    <property type="match status" value="1"/>
</dbReference>
<organism evidence="7 8">
    <name type="scientific">Priapulus caudatus</name>
    <name type="common">Priapulid worm</name>
    <dbReference type="NCBI Taxonomy" id="37621"/>
    <lineage>
        <taxon>Eukaryota</taxon>
        <taxon>Metazoa</taxon>
        <taxon>Ecdysozoa</taxon>
        <taxon>Scalidophora</taxon>
        <taxon>Priapulida</taxon>
        <taxon>Priapulimorpha</taxon>
        <taxon>Priapulimorphida</taxon>
        <taxon>Priapulidae</taxon>
        <taxon>Priapulus</taxon>
    </lineage>
</organism>
<keyword evidence="7" id="KW-1185">Reference proteome</keyword>
<dbReference type="InterPro" id="IPR011626">
    <property type="entry name" value="Alpha-macroglobulin_TED"/>
</dbReference>